<feature type="non-terminal residue" evidence="1">
    <location>
        <position position="36"/>
    </location>
</feature>
<dbReference type="AlphaFoldDB" id="A0A392WFT1"/>
<dbReference type="Proteomes" id="UP000265520">
    <property type="component" value="Unassembled WGS sequence"/>
</dbReference>
<evidence type="ECO:0000313" key="1">
    <source>
        <dbReference type="EMBL" id="MCI97335.1"/>
    </source>
</evidence>
<accession>A0A392WFT1</accession>
<evidence type="ECO:0000313" key="2">
    <source>
        <dbReference type="Proteomes" id="UP000265520"/>
    </source>
</evidence>
<comment type="caution">
    <text evidence="1">The sequence shown here is derived from an EMBL/GenBank/DDBJ whole genome shotgun (WGS) entry which is preliminary data.</text>
</comment>
<dbReference type="EMBL" id="LXQA011440477">
    <property type="protein sequence ID" value="MCI97335.1"/>
    <property type="molecule type" value="Genomic_DNA"/>
</dbReference>
<proteinExistence type="predicted"/>
<protein>
    <submittedName>
        <fullName evidence="1">Uncharacterized protein</fullName>
    </submittedName>
</protein>
<name>A0A392WFT1_9FABA</name>
<organism evidence="1 2">
    <name type="scientific">Trifolium medium</name>
    <dbReference type="NCBI Taxonomy" id="97028"/>
    <lineage>
        <taxon>Eukaryota</taxon>
        <taxon>Viridiplantae</taxon>
        <taxon>Streptophyta</taxon>
        <taxon>Embryophyta</taxon>
        <taxon>Tracheophyta</taxon>
        <taxon>Spermatophyta</taxon>
        <taxon>Magnoliopsida</taxon>
        <taxon>eudicotyledons</taxon>
        <taxon>Gunneridae</taxon>
        <taxon>Pentapetalae</taxon>
        <taxon>rosids</taxon>
        <taxon>fabids</taxon>
        <taxon>Fabales</taxon>
        <taxon>Fabaceae</taxon>
        <taxon>Papilionoideae</taxon>
        <taxon>50 kb inversion clade</taxon>
        <taxon>NPAAA clade</taxon>
        <taxon>Hologalegina</taxon>
        <taxon>IRL clade</taxon>
        <taxon>Trifolieae</taxon>
        <taxon>Trifolium</taxon>
    </lineage>
</organism>
<keyword evidence="2" id="KW-1185">Reference proteome</keyword>
<sequence>MSTLQGPYYEKMIGSISSCFAYMVMIGERVEEGLKS</sequence>
<reference evidence="1 2" key="1">
    <citation type="journal article" date="2018" name="Front. Plant Sci.">
        <title>Red Clover (Trifolium pratense) and Zigzag Clover (T. medium) - A Picture of Genomic Similarities and Differences.</title>
        <authorList>
            <person name="Dluhosova J."/>
            <person name="Istvanek J."/>
            <person name="Nedelnik J."/>
            <person name="Repkova J."/>
        </authorList>
    </citation>
    <scope>NUCLEOTIDE SEQUENCE [LARGE SCALE GENOMIC DNA]</scope>
    <source>
        <strain evidence="2">cv. 10/8</strain>
        <tissue evidence="1">Leaf</tissue>
    </source>
</reference>